<dbReference type="Gene3D" id="1.20.1070.10">
    <property type="entry name" value="Rhodopsin 7-helix transmembrane proteins"/>
    <property type="match status" value="1"/>
</dbReference>
<dbReference type="RefSeq" id="WP_027227026.1">
    <property type="nucleotide sequence ID" value="NZ_CP017601.1"/>
</dbReference>
<protein>
    <submittedName>
        <fullName evidence="1">Uncharacterized protein</fullName>
    </submittedName>
</protein>
<accession>A0A2S6EZN9</accession>
<dbReference type="EMBL" id="PQWY01000011">
    <property type="protein sequence ID" value="PPK30640.1"/>
    <property type="molecule type" value="Genomic_DNA"/>
</dbReference>
<sequence length="151" mass="17357">MQHNIYENSKLHILGIICLVISLGLFFFSLYIVPFLIWQLDYDIPDFVSDMIAYGEDEYYYSPATSKTLVWLIFFTPSLIMGYLSYYISNYIDKNQLKLQDESLKSMQEKSPSKPAGLGKDSAILGFKIVLLMVLIIAIIFLLQILFDLTA</sequence>
<name>A0A2S6EZN9_LEGPN</name>
<reference evidence="1 2" key="1">
    <citation type="submission" date="2018-02" db="EMBL/GenBank/DDBJ databases">
        <title>Draft genome sequences of four Legionella pneumophila clinical strains isolated in Ontario.</title>
        <authorList>
            <person name="Fortuna A."/>
            <person name="Ramnarine R."/>
            <person name="Li A."/>
            <person name="Frantz C."/>
            <person name="Mallo G."/>
        </authorList>
    </citation>
    <scope>NUCLEOTIDE SEQUENCE [LARGE SCALE GENOMIC DNA]</scope>
    <source>
        <strain evidence="1 2">LG61</strain>
    </source>
</reference>
<evidence type="ECO:0000313" key="1">
    <source>
        <dbReference type="EMBL" id="PPK30640.1"/>
    </source>
</evidence>
<dbReference type="Proteomes" id="UP000239239">
    <property type="component" value="Unassembled WGS sequence"/>
</dbReference>
<gene>
    <name evidence="1" type="ORF">C3928_07695</name>
</gene>
<dbReference type="AlphaFoldDB" id="A0A2S6EZN9"/>
<comment type="caution">
    <text evidence="1">The sequence shown here is derived from an EMBL/GenBank/DDBJ whole genome shotgun (WGS) entry which is preliminary data.</text>
</comment>
<evidence type="ECO:0000313" key="2">
    <source>
        <dbReference type="Proteomes" id="UP000239239"/>
    </source>
</evidence>
<organism evidence="1 2">
    <name type="scientific">Legionella pneumophila</name>
    <dbReference type="NCBI Taxonomy" id="446"/>
    <lineage>
        <taxon>Bacteria</taxon>
        <taxon>Pseudomonadati</taxon>
        <taxon>Pseudomonadota</taxon>
        <taxon>Gammaproteobacteria</taxon>
        <taxon>Legionellales</taxon>
        <taxon>Legionellaceae</taxon>
        <taxon>Legionella</taxon>
    </lineage>
</organism>
<proteinExistence type="predicted"/>
<dbReference type="OrthoDB" id="5639325at2"/>